<keyword evidence="6" id="KW-0546">Nucleotide metabolism</keyword>
<evidence type="ECO:0000256" key="11">
    <source>
        <dbReference type="ARBA" id="ARBA00041450"/>
    </source>
</evidence>
<dbReference type="Gene3D" id="3.90.79.10">
    <property type="entry name" value="Nucleoside Triphosphate Pyrophosphohydrolase"/>
    <property type="match status" value="1"/>
</dbReference>
<evidence type="ECO:0000256" key="17">
    <source>
        <dbReference type="ARBA" id="ARBA00048945"/>
    </source>
</evidence>
<evidence type="ECO:0000256" key="6">
    <source>
        <dbReference type="ARBA" id="ARBA00023080"/>
    </source>
</evidence>
<evidence type="ECO:0000256" key="13">
    <source>
        <dbReference type="ARBA" id="ARBA00042015"/>
    </source>
</evidence>
<evidence type="ECO:0000313" key="20">
    <source>
        <dbReference type="EMBL" id="CAK8672142.1"/>
    </source>
</evidence>
<dbReference type="PROSITE" id="PS51462">
    <property type="entry name" value="NUDIX"/>
    <property type="match status" value="1"/>
</dbReference>
<evidence type="ECO:0000256" key="14">
    <source>
        <dbReference type="ARBA" id="ARBA00043162"/>
    </source>
</evidence>
<dbReference type="InterPro" id="IPR000086">
    <property type="entry name" value="NUDIX_hydrolase_dom"/>
</dbReference>
<dbReference type="InterPro" id="IPR015797">
    <property type="entry name" value="NUDIX_hydrolase-like_dom_sf"/>
</dbReference>
<keyword evidence="18" id="KW-0472">Membrane</keyword>
<evidence type="ECO:0000256" key="9">
    <source>
        <dbReference type="ARBA" id="ARBA00038899"/>
    </source>
</evidence>
<evidence type="ECO:0000256" key="3">
    <source>
        <dbReference type="ARBA" id="ARBA00004642"/>
    </source>
</evidence>
<dbReference type="PANTHER" id="PTHR31699">
    <property type="entry name" value="NUDIX T16 FAMILY MEMBER"/>
    <property type="match status" value="1"/>
</dbReference>
<dbReference type="InterPro" id="IPR020084">
    <property type="entry name" value="NUDIX_hydrolase_CS"/>
</dbReference>
<protein>
    <recommendedName>
        <fullName evidence="10">U8 snoRNA-decapping enzyme</fullName>
        <ecNumber evidence="9">3.6.1.64</ecNumber>
    </recommendedName>
    <alternativeName>
        <fullName evidence="13">IDP phosphatase</fullName>
    </alternativeName>
    <alternativeName>
        <fullName evidence="11">Inosine diphosphate phosphatase</fullName>
    </alternativeName>
    <alternativeName>
        <fullName evidence="12">Nucleoside diphosphate-linked moiety X motif 16</fullName>
    </alternativeName>
    <alternativeName>
        <fullName evidence="14">m7GpppN-mRNA hydrolase</fullName>
    </alternativeName>
</protein>
<comment type="catalytic activity">
    <reaction evidence="17">
        <text>dIDP + H2O = dIMP + phosphate + H(+)</text>
        <dbReference type="Rhea" id="RHEA:35211"/>
        <dbReference type="ChEBI" id="CHEBI:15377"/>
        <dbReference type="ChEBI" id="CHEBI:15378"/>
        <dbReference type="ChEBI" id="CHEBI:43474"/>
        <dbReference type="ChEBI" id="CHEBI:61194"/>
        <dbReference type="ChEBI" id="CHEBI:62286"/>
        <dbReference type="EC" id="3.6.1.64"/>
    </reaction>
    <physiologicalReaction direction="left-to-right" evidence="17">
        <dbReference type="Rhea" id="RHEA:35212"/>
    </physiologicalReaction>
</comment>
<dbReference type="PANTHER" id="PTHR31699:SF1">
    <property type="entry name" value="U8 SNORNA-DECAPPING ENZYME"/>
    <property type="match status" value="1"/>
</dbReference>
<dbReference type="Proteomes" id="UP001642483">
    <property type="component" value="Unassembled WGS sequence"/>
</dbReference>
<feature type="domain" description="Nudix hydrolase" evidence="19">
    <location>
        <begin position="32"/>
        <end position="163"/>
    </location>
</feature>
<keyword evidence="18" id="KW-0812">Transmembrane</keyword>
<comment type="similarity">
    <text evidence="8">Belongs to the Nudix hydrolase family. NUDT16 subfamily.</text>
</comment>
<keyword evidence="4" id="KW-0378">Hydrolase</keyword>
<evidence type="ECO:0000259" key="19">
    <source>
        <dbReference type="PROSITE" id="PS51462"/>
    </source>
</evidence>
<dbReference type="InterPro" id="IPR054754">
    <property type="entry name" value="NudT16"/>
</dbReference>
<dbReference type="EMBL" id="CAWYQH010000001">
    <property type="protein sequence ID" value="CAK8672142.1"/>
    <property type="molecule type" value="Genomic_DNA"/>
</dbReference>
<evidence type="ECO:0000256" key="5">
    <source>
        <dbReference type="ARBA" id="ARBA00022884"/>
    </source>
</evidence>
<dbReference type="EC" id="3.6.1.64" evidence="9"/>
<evidence type="ECO:0000256" key="12">
    <source>
        <dbReference type="ARBA" id="ARBA00041656"/>
    </source>
</evidence>
<keyword evidence="5" id="KW-0694">RNA-binding</keyword>
<evidence type="ECO:0000256" key="4">
    <source>
        <dbReference type="ARBA" id="ARBA00022801"/>
    </source>
</evidence>
<evidence type="ECO:0000256" key="15">
    <source>
        <dbReference type="ARBA" id="ARBA00047661"/>
    </source>
</evidence>
<evidence type="ECO:0000256" key="1">
    <source>
        <dbReference type="ARBA" id="ARBA00001941"/>
    </source>
</evidence>
<reference evidence="20 21" key="1">
    <citation type="submission" date="2024-02" db="EMBL/GenBank/DDBJ databases">
        <authorList>
            <person name="Daric V."/>
            <person name="Darras S."/>
        </authorList>
    </citation>
    <scope>NUCLEOTIDE SEQUENCE [LARGE SCALE GENOMIC DNA]</scope>
</reference>
<evidence type="ECO:0000256" key="7">
    <source>
        <dbReference type="ARBA" id="ARBA00023242"/>
    </source>
</evidence>
<dbReference type="PROSITE" id="PS00893">
    <property type="entry name" value="NUDIX_BOX"/>
    <property type="match status" value="1"/>
</dbReference>
<proteinExistence type="inferred from homology"/>
<evidence type="ECO:0000313" key="21">
    <source>
        <dbReference type="Proteomes" id="UP001642483"/>
    </source>
</evidence>
<organism evidence="20 21">
    <name type="scientific">Clavelina lepadiformis</name>
    <name type="common">Light-bulb sea squirt</name>
    <name type="synonym">Ascidia lepadiformis</name>
    <dbReference type="NCBI Taxonomy" id="159417"/>
    <lineage>
        <taxon>Eukaryota</taxon>
        <taxon>Metazoa</taxon>
        <taxon>Chordata</taxon>
        <taxon>Tunicata</taxon>
        <taxon>Ascidiacea</taxon>
        <taxon>Aplousobranchia</taxon>
        <taxon>Clavelinidae</taxon>
        <taxon>Clavelina</taxon>
    </lineage>
</organism>
<comment type="subcellular location">
    <subcellularLocation>
        <location evidence="2">Nucleus</location>
        <location evidence="2">Nucleolus</location>
    </subcellularLocation>
    <subcellularLocation>
        <location evidence="3">Nucleus</location>
        <location evidence="3">Nucleoplasm</location>
    </subcellularLocation>
</comment>
<evidence type="ECO:0000256" key="18">
    <source>
        <dbReference type="SAM" id="Phobius"/>
    </source>
</evidence>
<dbReference type="Pfam" id="PF22327">
    <property type="entry name" value="Nudt16-like"/>
    <property type="match status" value="1"/>
</dbReference>
<name>A0ABP0F1J0_CLALP</name>
<comment type="cofactor">
    <cofactor evidence="1">
        <name>Co(2+)</name>
        <dbReference type="ChEBI" id="CHEBI:48828"/>
    </cofactor>
</comment>
<gene>
    <name evidence="20" type="ORF">CVLEPA_LOCUS1132</name>
</gene>
<accession>A0ABP0F1J0</accession>
<comment type="caution">
    <text evidence="20">The sequence shown here is derived from an EMBL/GenBank/DDBJ whole genome shotgun (WGS) entry which is preliminary data.</text>
</comment>
<feature type="transmembrane region" description="Helical" evidence="18">
    <location>
        <begin position="39"/>
        <end position="59"/>
    </location>
</feature>
<sequence>METAHDLKRKAPWNDGAYYVTNKNKATIDCKQRKVAAHAFLYCGTTALLFGSIPMRYAIMMQLRFDGKLGFPGGLIEEDEVTVVGMNRELSEEIGLAKRFYLDEENYSASWVSPTLVDHFYIKEYSEEDFKEIEAGVLLAKDWGGENNFIASAREEMIEGILARGILTKDRMTAIWMEAQQPV</sequence>
<keyword evidence="21" id="KW-1185">Reference proteome</keyword>
<evidence type="ECO:0000256" key="2">
    <source>
        <dbReference type="ARBA" id="ARBA00004604"/>
    </source>
</evidence>
<keyword evidence="7" id="KW-0539">Nucleus</keyword>
<dbReference type="SUPFAM" id="SSF55811">
    <property type="entry name" value="Nudix"/>
    <property type="match status" value="1"/>
</dbReference>
<comment type="catalytic activity">
    <reaction evidence="15">
        <text>a 5'-end (N(7)-methyl 5'-triphosphoguanosine)-ribonucleoside in mRNA + H2O = N(7)-methyl-GDP + a 5'-end phospho-ribonucleoside in mRNA + 2 H(+)</text>
        <dbReference type="Rhea" id="RHEA:67484"/>
        <dbReference type="Rhea" id="RHEA-COMP:15692"/>
        <dbReference type="Rhea" id="RHEA-COMP:17167"/>
        <dbReference type="ChEBI" id="CHEBI:15377"/>
        <dbReference type="ChEBI" id="CHEBI:15378"/>
        <dbReference type="ChEBI" id="CHEBI:63714"/>
        <dbReference type="ChEBI" id="CHEBI:138282"/>
        <dbReference type="ChEBI" id="CHEBI:156461"/>
        <dbReference type="EC" id="3.6.1.62"/>
    </reaction>
    <physiologicalReaction direction="left-to-right" evidence="15">
        <dbReference type="Rhea" id="RHEA:67485"/>
    </physiologicalReaction>
</comment>
<evidence type="ECO:0000256" key="16">
    <source>
        <dbReference type="ARBA" id="ARBA00047875"/>
    </source>
</evidence>
<comment type="catalytic activity">
    <reaction evidence="16">
        <text>IDP + H2O = IMP + phosphate + H(+)</text>
        <dbReference type="Rhea" id="RHEA:35207"/>
        <dbReference type="ChEBI" id="CHEBI:15377"/>
        <dbReference type="ChEBI" id="CHEBI:15378"/>
        <dbReference type="ChEBI" id="CHEBI:43474"/>
        <dbReference type="ChEBI" id="CHEBI:58053"/>
        <dbReference type="ChEBI" id="CHEBI:58280"/>
        <dbReference type="EC" id="3.6.1.64"/>
    </reaction>
    <physiologicalReaction direction="left-to-right" evidence="16">
        <dbReference type="Rhea" id="RHEA:35208"/>
    </physiologicalReaction>
</comment>
<evidence type="ECO:0000256" key="8">
    <source>
        <dbReference type="ARBA" id="ARBA00038173"/>
    </source>
</evidence>
<evidence type="ECO:0000256" key="10">
    <source>
        <dbReference type="ARBA" id="ARBA00039871"/>
    </source>
</evidence>
<keyword evidence="18" id="KW-1133">Transmembrane helix</keyword>